<evidence type="ECO:0000313" key="2">
    <source>
        <dbReference type="EMBL" id="ODH30047.1"/>
    </source>
</evidence>
<sequence length="130" mass="14110">MAEEEYTMEGPSGHGCKPATDSSESIPCPTMPIPLHMYSANGTIMMTAVDLLASCQQMLMATHQDSPINNSGAPVNVSKQEHTAPSDVTALEKEKWIVCMKAFYHSMLQSLLEPVQTTVEILEPNNSTAL</sequence>
<reference evidence="2 3" key="1">
    <citation type="submission" date="2016-06" db="EMBL/GenBank/DDBJ databases">
        <authorList>
            <person name="Kjaerup R.B."/>
            <person name="Dalgaard T.S."/>
            <person name="Juul-Madsen H.R."/>
        </authorList>
    </citation>
    <scope>NUCLEOTIDE SEQUENCE [LARGE SCALE GENOMIC DNA]</scope>
    <source>
        <strain evidence="2 3">Pb300</strain>
    </source>
</reference>
<dbReference type="Proteomes" id="UP000242814">
    <property type="component" value="Unassembled WGS sequence"/>
</dbReference>
<evidence type="ECO:0000313" key="3">
    <source>
        <dbReference type="Proteomes" id="UP000242814"/>
    </source>
</evidence>
<dbReference type="EMBL" id="LZYO01000128">
    <property type="protein sequence ID" value="ODH30047.1"/>
    <property type="molecule type" value="Genomic_DNA"/>
</dbReference>
<dbReference type="AlphaFoldDB" id="A0A1D2JFB6"/>
<gene>
    <name evidence="2" type="ORF">ACO22_03647</name>
</gene>
<accession>A0A1D2JFB6</accession>
<evidence type="ECO:0000256" key="1">
    <source>
        <dbReference type="SAM" id="MobiDB-lite"/>
    </source>
</evidence>
<comment type="caution">
    <text evidence="2">The sequence shown here is derived from an EMBL/GenBank/DDBJ whole genome shotgun (WGS) entry which is preliminary data.</text>
</comment>
<name>A0A1D2JFB6_PARBR</name>
<dbReference type="VEuPathDB" id="FungiDB:PADG_00161"/>
<protein>
    <submittedName>
        <fullName evidence="2">Uncharacterized protein</fullName>
    </submittedName>
</protein>
<proteinExistence type="predicted"/>
<organism evidence="2 3">
    <name type="scientific">Paracoccidioides brasiliensis</name>
    <dbReference type="NCBI Taxonomy" id="121759"/>
    <lineage>
        <taxon>Eukaryota</taxon>
        <taxon>Fungi</taxon>
        <taxon>Dikarya</taxon>
        <taxon>Ascomycota</taxon>
        <taxon>Pezizomycotina</taxon>
        <taxon>Eurotiomycetes</taxon>
        <taxon>Eurotiomycetidae</taxon>
        <taxon>Onygenales</taxon>
        <taxon>Ajellomycetaceae</taxon>
        <taxon>Paracoccidioides</taxon>
    </lineage>
</organism>
<feature type="region of interest" description="Disordered" evidence="1">
    <location>
        <begin position="1"/>
        <end position="25"/>
    </location>
</feature>
<dbReference type="VEuPathDB" id="FungiDB:PABG_03668"/>